<comment type="caution">
    <text evidence="2">The sequence shown here is derived from an EMBL/GenBank/DDBJ whole genome shotgun (WGS) entry which is preliminary data.</text>
</comment>
<feature type="region of interest" description="Disordered" evidence="1">
    <location>
        <begin position="114"/>
        <end position="152"/>
    </location>
</feature>
<dbReference type="Proteomes" id="UP000218231">
    <property type="component" value="Unassembled WGS sequence"/>
</dbReference>
<keyword evidence="3" id="KW-1185">Reference proteome</keyword>
<feature type="region of interest" description="Disordered" evidence="1">
    <location>
        <begin position="165"/>
        <end position="206"/>
    </location>
</feature>
<organism evidence="2 3">
    <name type="scientific">Diploscapter pachys</name>
    <dbReference type="NCBI Taxonomy" id="2018661"/>
    <lineage>
        <taxon>Eukaryota</taxon>
        <taxon>Metazoa</taxon>
        <taxon>Ecdysozoa</taxon>
        <taxon>Nematoda</taxon>
        <taxon>Chromadorea</taxon>
        <taxon>Rhabditida</taxon>
        <taxon>Rhabditina</taxon>
        <taxon>Rhabditomorpha</taxon>
        <taxon>Rhabditoidea</taxon>
        <taxon>Rhabditidae</taxon>
        <taxon>Diploscapter</taxon>
    </lineage>
</organism>
<feature type="compositionally biased region" description="Low complexity" evidence="1">
    <location>
        <begin position="289"/>
        <end position="307"/>
    </location>
</feature>
<proteinExistence type="predicted"/>
<evidence type="ECO:0000313" key="2">
    <source>
        <dbReference type="EMBL" id="PAV79416.1"/>
    </source>
</evidence>
<dbReference type="AlphaFoldDB" id="A0A2A2KZJ0"/>
<sequence length="773" mass="86737">MIPCIKVTNGARGRYIVKTFSGGSNQNGVPVVKIPANNKIGVRYTAKGDPPNLTLADVLPQLQTRRSIIPSQEQTIRVVKRNVSPSDIILVGSNTTYVNKPLVIRKITPATPAETKQVTATRPVIRSITRQAPSQNQGPSLSKSGTGSFIPPSKLTEQAEKEIKKEPLAGGNEFDFEESFTPRASTSTTSHPRRSPSPCFDQSVGRRPLPQIIREIEKPSEIRVLRRQLRIKPLERNSNSNESTARFQPYPHIMPGGKFVTRKIRVFQSNDQATGPKLNFTELLRGHITPSQKSSSTSNSNPNHQPPECSSSASFTPVPNSISNVQIVGAQEYGKKLMTNFVDKNDGTVEHWLVVERVVNSLDEVQGHSTIEKQAMLEVIINTLCSKGNYSVNARAQDMRLNGIYDEPKVAVMNKIVHTIRRSFTSNIQCNILGRVRLPTTDDPIPQIYVVRSPLKQSHYLIIHFIEKCIWELELMGNQECVFKFERLINAMYELIVAIWDIDVVVKKYALRGDPAFCLLYNTLFDIKSPRGKLQAVLQECDPEVAQEFATKPFRLVPNYRLVKDKFPVCKQQTPFVTAIASLIKMRLGQQVNRSLFRIVKHHGTKGYFTKLFSELLTYFRLDKNGQGVMSIACTEHLLEHKLISQIAMEHQLDFVKLELVLGLVGKFVLDIQKTNPESSNYTLRIYEIRSEYTFQNAHTGFLDSPIASQLCQNMTSSLEDEPVSIVLPSKAASVPATNNLVFRQRALIPKLPAAAYKTYAGKAHRVRKTIGK</sequence>
<evidence type="ECO:0000313" key="3">
    <source>
        <dbReference type="Proteomes" id="UP000218231"/>
    </source>
</evidence>
<feature type="region of interest" description="Disordered" evidence="1">
    <location>
        <begin position="289"/>
        <end position="316"/>
    </location>
</feature>
<feature type="compositionally biased region" description="Low complexity" evidence="1">
    <location>
        <begin position="181"/>
        <end position="190"/>
    </location>
</feature>
<protein>
    <submittedName>
        <fullName evidence="2">Uncharacterized protein</fullName>
    </submittedName>
</protein>
<accession>A0A2A2KZJ0</accession>
<reference evidence="2 3" key="1">
    <citation type="journal article" date="2017" name="Curr. Biol.">
        <title>Genome architecture and evolution of a unichromosomal asexual nematode.</title>
        <authorList>
            <person name="Fradin H."/>
            <person name="Zegar C."/>
            <person name="Gutwein M."/>
            <person name="Lucas J."/>
            <person name="Kovtun M."/>
            <person name="Corcoran D."/>
            <person name="Baugh L.R."/>
            <person name="Kiontke K."/>
            <person name="Gunsalus K."/>
            <person name="Fitch D.H."/>
            <person name="Piano F."/>
        </authorList>
    </citation>
    <scope>NUCLEOTIDE SEQUENCE [LARGE SCALE GENOMIC DNA]</scope>
    <source>
        <strain evidence="2">PF1309</strain>
    </source>
</reference>
<evidence type="ECO:0000256" key="1">
    <source>
        <dbReference type="SAM" id="MobiDB-lite"/>
    </source>
</evidence>
<feature type="compositionally biased region" description="Polar residues" evidence="1">
    <location>
        <begin position="128"/>
        <end position="147"/>
    </location>
</feature>
<dbReference type="EMBL" id="LIAE01007420">
    <property type="protein sequence ID" value="PAV79416.1"/>
    <property type="molecule type" value="Genomic_DNA"/>
</dbReference>
<name>A0A2A2KZJ0_9BILA</name>
<gene>
    <name evidence="2" type="ORF">WR25_20632</name>
</gene>